<dbReference type="HOGENOM" id="CLU_1567762_0_0_4"/>
<dbReference type="EMBL" id="CP000614">
    <property type="protein sequence ID" value="ABO53186.1"/>
    <property type="molecule type" value="Genomic_DNA"/>
</dbReference>
<dbReference type="KEGG" id="bvi:Bcep1808_0163"/>
<dbReference type="Proteomes" id="UP000002287">
    <property type="component" value="Chromosome 1"/>
</dbReference>
<reference evidence="2" key="1">
    <citation type="submission" date="2007-03" db="EMBL/GenBank/DDBJ databases">
        <title>Complete sequence of chromosome 1 of Burkholderia vietnamiensis G4.</title>
        <authorList>
            <consortium name="US DOE Joint Genome Institute"/>
            <person name="Copeland A."/>
            <person name="Lucas S."/>
            <person name="Lapidus A."/>
            <person name="Barry K."/>
            <person name="Detter J.C."/>
            <person name="Glavina del Rio T."/>
            <person name="Hammon N."/>
            <person name="Israni S."/>
            <person name="Dalin E."/>
            <person name="Tice H."/>
            <person name="Pitluck S."/>
            <person name="Chain P."/>
            <person name="Malfatti S."/>
            <person name="Shin M."/>
            <person name="Vergez L."/>
            <person name="Schmutz J."/>
            <person name="Larimer F."/>
            <person name="Land M."/>
            <person name="Hauser L."/>
            <person name="Kyrpides N."/>
            <person name="Tiedje J."/>
            <person name="Richardson P."/>
        </authorList>
    </citation>
    <scope>NUCLEOTIDE SEQUENCE [LARGE SCALE GENOMIC DNA]</scope>
    <source>
        <strain evidence="2">G4 / LMG 22486</strain>
    </source>
</reference>
<organism evidence="1 2">
    <name type="scientific">Burkholderia vietnamiensis (strain G4 / LMG 22486)</name>
    <name type="common">Burkholderia cepacia (strain R1808)</name>
    <dbReference type="NCBI Taxonomy" id="269482"/>
    <lineage>
        <taxon>Bacteria</taxon>
        <taxon>Pseudomonadati</taxon>
        <taxon>Pseudomonadota</taxon>
        <taxon>Betaproteobacteria</taxon>
        <taxon>Burkholderiales</taxon>
        <taxon>Burkholderiaceae</taxon>
        <taxon>Burkholderia</taxon>
        <taxon>Burkholderia cepacia complex</taxon>
    </lineage>
</organism>
<proteinExistence type="predicted"/>
<gene>
    <name evidence="1" type="ordered locus">Bcep1808_0163</name>
</gene>
<accession>A4JA83</accession>
<dbReference type="AlphaFoldDB" id="A4JA83"/>
<name>A4JA83_BURVG</name>
<evidence type="ECO:0000313" key="2">
    <source>
        <dbReference type="Proteomes" id="UP000002287"/>
    </source>
</evidence>
<dbReference type="eggNOG" id="ENOG503445S">
    <property type="taxonomic scope" value="Bacteria"/>
</dbReference>
<protein>
    <submittedName>
        <fullName evidence="1">Uncharacterized protein</fullName>
    </submittedName>
</protein>
<evidence type="ECO:0000313" key="1">
    <source>
        <dbReference type="EMBL" id="ABO53186.1"/>
    </source>
</evidence>
<sequence>MWTLQFGNVLNFEANTGNSTMAQILYLGVEGVLFAARSASIRLQPGLHQTPRTDPLPLLPVISRLIACRPDISVVINSWMVVDFGYQAIVNLLPMEIARMTIGATMPGNRAHRRCIMTSRADVLRADIRRRCPNYLVIVDASSHAIPYEYLAQSVHVKTTSPRGTAEVADQIVHLLDAGGDTTDELGLLA</sequence>